<accession>A0A1I2SVJ6</accession>
<evidence type="ECO:0000256" key="1">
    <source>
        <dbReference type="SAM" id="Phobius"/>
    </source>
</evidence>
<keyword evidence="1" id="KW-1133">Transmembrane helix</keyword>
<feature type="transmembrane region" description="Helical" evidence="1">
    <location>
        <begin position="161"/>
        <end position="189"/>
    </location>
</feature>
<evidence type="ECO:0000313" key="3">
    <source>
        <dbReference type="Proteomes" id="UP000198752"/>
    </source>
</evidence>
<feature type="transmembrane region" description="Helical" evidence="1">
    <location>
        <begin position="120"/>
        <end position="141"/>
    </location>
</feature>
<dbReference type="Proteomes" id="UP000198752">
    <property type="component" value="Unassembled WGS sequence"/>
</dbReference>
<evidence type="ECO:0000313" key="2">
    <source>
        <dbReference type="EMBL" id="SFG56603.1"/>
    </source>
</evidence>
<keyword evidence="1" id="KW-0812">Transmembrane</keyword>
<keyword evidence="3" id="KW-1185">Reference proteome</keyword>
<keyword evidence="2" id="KW-0067">ATP-binding</keyword>
<dbReference type="GO" id="GO:0005524">
    <property type="term" value="F:ATP binding"/>
    <property type="evidence" value="ECO:0007669"/>
    <property type="project" value="UniProtKB-KW"/>
</dbReference>
<dbReference type="AlphaFoldDB" id="A0A1I2SVJ6"/>
<keyword evidence="1" id="KW-0472">Membrane</keyword>
<proteinExistence type="predicted"/>
<dbReference type="STRING" id="269670.SAMN02982927_02076"/>
<dbReference type="EMBL" id="FOOY01000013">
    <property type="protein sequence ID" value="SFG56603.1"/>
    <property type="molecule type" value="Genomic_DNA"/>
</dbReference>
<name>A0A1I2SVJ6_9BACL</name>
<sequence length="206" mass="22411">MKKRFWSVRDVVTIAIFTAVIMMIGSALSKVLGVLSFMTAGAATLVSGAIISFLTAPLFLLMVLKVAKRGTILLHSILYGLIFLLAGLPHMLLFYVLVGLVGEVMMIPRGKGYRNVFRAGLSCSVFLSFKALHPAAILWIIGNYNPQGVHGYTAGQISKMMAIYFNPITLTLLFILTFAGSVIGAYVGAKLLRKHFVKSGILRIND</sequence>
<keyword evidence="2" id="KW-0547">Nucleotide-binding</keyword>
<reference evidence="3" key="1">
    <citation type="submission" date="2016-10" db="EMBL/GenBank/DDBJ databases">
        <authorList>
            <person name="Varghese N."/>
            <person name="Submissions S."/>
        </authorList>
    </citation>
    <scope>NUCLEOTIDE SEQUENCE [LARGE SCALE GENOMIC DNA]</scope>
    <source>
        <strain evidence="3">ATCC 700379</strain>
    </source>
</reference>
<feature type="transmembrane region" description="Helical" evidence="1">
    <location>
        <begin position="39"/>
        <end position="63"/>
    </location>
</feature>
<dbReference type="InterPro" id="IPR011733">
    <property type="entry name" value="CHP02185_IM"/>
</dbReference>
<dbReference type="NCBIfam" id="TIGR02185">
    <property type="entry name" value="Trep_Strep"/>
    <property type="match status" value="1"/>
</dbReference>
<organism evidence="2 3">
    <name type="scientific">Sporolactobacillus nakayamae</name>
    <dbReference type="NCBI Taxonomy" id="269670"/>
    <lineage>
        <taxon>Bacteria</taxon>
        <taxon>Bacillati</taxon>
        <taxon>Bacillota</taxon>
        <taxon>Bacilli</taxon>
        <taxon>Bacillales</taxon>
        <taxon>Sporolactobacillaceae</taxon>
        <taxon>Sporolactobacillus</taxon>
    </lineage>
</organism>
<gene>
    <name evidence="2" type="ORF">SAMN02982927_02076</name>
</gene>
<dbReference type="RefSeq" id="WP_177184742.1">
    <property type="nucleotide sequence ID" value="NZ_FOOY01000013.1"/>
</dbReference>
<protein>
    <submittedName>
        <fullName evidence="2">Multidrug/hemolysin transport system ATP-binding protein</fullName>
    </submittedName>
</protein>
<dbReference type="Pfam" id="PF09605">
    <property type="entry name" value="Trep_Strep"/>
    <property type="match status" value="1"/>
</dbReference>